<organism evidence="4 5">
    <name type="scientific">Myriangium duriaei CBS 260.36</name>
    <dbReference type="NCBI Taxonomy" id="1168546"/>
    <lineage>
        <taxon>Eukaryota</taxon>
        <taxon>Fungi</taxon>
        <taxon>Dikarya</taxon>
        <taxon>Ascomycota</taxon>
        <taxon>Pezizomycotina</taxon>
        <taxon>Dothideomycetes</taxon>
        <taxon>Dothideomycetidae</taxon>
        <taxon>Myriangiales</taxon>
        <taxon>Myriangiaceae</taxon>
        <taxon>Myriangium</taxon>
    </lineage>
</organism>
<feature type="domain" description="Carrier" evidence="3">
    <location>
        <begin position="494"/>
        <end position="568"/>
    </location>
</feature>
<dbReference type="Gene3D" id="3.30.300.30">
    <property type="match status" value="1"/>
</dbReference>
<evidence type="ECO:0000256" key="2">
    <source>
        <dbReference type="ARBA" id="ARBA00022553"/>
    </source>
</evidence>
<evidence type="ECO:0000256" key="1">
    <source>
        <dbReference type="ARBA" id="ARBA00022450"/>
    </source>
</evidence>
<dbReference type="PANTHER" id="PTHR44845">
    <property type="entry name" value="CARRIER DOMAIN-CONTAINING PROTEIN"/>
    <property type="match status" value="1"/>
</dbReference>
<dbReference type="InterPro" id="IPR000873">
    <property type="entry name" value="AMP-dep_synth/lig_dom"/>
</dbReference>
<evidence type="ECO:0000313" key="4">
    <source>
        <dbReference type="EMBL" id="KAF2154477.1"/>
    </source>
</evidence>
<reference evidence="4" key="1">
    <citation type="journal article" date="2020" name="Stud. Mycol.">
        <title>101 Dothideomycetes genomes: a test case for predicting lifestyles and emergence of pathogens.</title>
        <authorList>
            <person name="Haridas S."/>
            <person name="Albert R."/>
            <person name="Binder M."/>
            <person name="Bloem J."/>
            <person name="Labutti K."/>
            <person name="Salamov A."/>
            <person name="Andreopoulos B."/>
            <person name="Baker S."/>
            <person name="Barry K."/>
            <person name="Bills G."/>
            <person name="Bluhm B."/>
            <person name="Cannon C."/>
            <person name="Castanera R."/>
            <person name="Culley D."/>
            <person name="Daum C."/>
            <person name="Ezra D."/>
            <person name="Gonzalez J."/>
            <person name="Henrissat B."/>
            <person name="Kuo A."/>
            <person name="Liang C."/>
            <person name="Lipzen A."/>
            <person name="Lutzoni F."/>
            <person name="Magnuson J."/>
            <person name="Mondo S."/>
            <person name="Nolan M."/>
            <person name="Ohm R."/>
            <person name="Pangilinan J."/>
            <person name="Park H.-J."/>
            <person name="Ramirez L."/>
            <person name="Alfaro M."/>
            <person name="Sun H."/>
            <person name="Tritt A."/>
            <person name="Yoshinaga Y."/>
            <person name="Zwiers L.-H."/>
            <person name="Turgeon B."/>
            <person name="Goodwin S."/>
            <person name="Spatafora J."/>
            <person name="Crous P."/>
            <person name="Grigoriev I."/>
        </authorList>
    </citation>
    <scope>NUCLEOTIDE SEQUENCE</scope>
    <source>
        <strain evidence="4">CBS 260.36</strain>
    </source>
</reference>
<dbReference type="Pfam" id="PF07993">
    <property type="entry name" value="NAD_binding_4"/>
    <property type="match status" value="1"/>
</dbReference>
<proteinExistence type="predicted"/>
<dbReference type="InterPro" id="IPR036291">
    <property type="entry name" value="NAD(P)-bd_dom_sf"/>
</dbReference>
<dbReference type="InterPro" id="IPR020845">
    <property type="entry name" value="AMP-binding_CS"/>
</dbReference>
<dbReference type="InterPro" id="IPR013120">
    <property type="entry name" value="FAR_NAD-bd"/>
</dbReference>
<keyword evidence="1" id="KW-0596">Phosphopantetheine</keyword>
<dbReference type="InterPro" id="IPR009081">
    <property type="entry name" value="PP-bd_ACP"/>
</dbReference>
<dbReference type="SUPFAM" id="SSF56801">
    <property type="entry name" value="Acetyl-CoA synthetase-like"/>
    <property type="match status" value="1"/>
</dbReference>
<dbReference type="Pfam" id="PF00550">
    <property type="entry name" value="PP-binding"/>
    <property type="match status" value="1"/>
</dbReference>
<dbReference type="Gene3D" id="3.40.50.12780">
    <property type="entry name" value="N-terminal domain of ligase-like"/>
    <property type="match status" value="1"/>
</dbReference>
<dbReference type="PANTHER" id="PTHR44845:SF6">
    <property type="entry name" value="BETA-ALANINE-ACTIVATING ENZYME"/>
    <property type="match status" value="1"/>
</dbReference>
<dbReference type="AlphaFoldDB" id="A0A9P4J2X4"/>
<dbReference type="PROSITE" id="PS00455">
    <property type="entry name" value="AMP_BINDING"/>
    <property type="match status" value="1"/>
</dbReference>
<dbReference type="OrthoDB" id="416786at2759"/>
<dbReference type="InterPro" id="IPR042099">
    <property type="entry name" value="ANL_N_sf"/>
</dbReference>
<evidence type="ECO:0000259" key="3">
    <source>
        <dbReference type="PROSITE" id="PS50075"/>
    </source>
</evidence>
<dbReference type="Gene3D" id="3.40.50.720">
    <property type="entry name" value="NAD(P)-binding Rossmann-like Domain"/>
    <property type="match status" value="1"/>
</dbReference>
<dbReference type="InterPro" id="IPR045851">
    <property type="entry name" value="AMP-bd_C_sf"/>
</dbReference>
<dbReference type="Pfam" id="PF00501">
    <property type="entry name" value="AMP-binding"/>
    <property type="match status" value="1"/>
</dbReference>
<gene>
    <name evidence="4" type="ORF">K461DRAFT_327409</name>
</gene>
<keyword evidence="2" id="KW-0597">Phosphoprotein</keyword>
<dbReference type="Proteomes" id="UP000799439">
    <property type="component" value="Unassembled WGS sequence"/>
</dbReference>
<dbReference type="EMBL" id="ML996084">
    <property type="protein sequence ID" value="KAF2154477.1"/>
    <property type="molecule type" value="Genomic_DNA"/>
</dbReference>
<comment type="caution">
    <text evidence="4">The sequence shown here is derived from an EMBL/GenBank/DDBJ whole genome shotgun (WGS) entry which is preliminary data.</text>
</comment>
<protein>
    <submittedName>
        <fullName evidence="4">Acetyl-CoA synthetase-like protein</fullName>
    </submittedName>
</protein>
<accession>A0A9P4J2X4</accession>
<name>A0A9P4J2X4_9PEZI</name>
<dbReference type="PROSITE" id="PS50075">
    <property type="entry name" value="CARRIER"/>
    <property type="match status" value="1"/>
</dbReference>
<dbReference type="InterPro" id="IPR036736">
    <property type="entry name" value="ACP-like_sf"/>
</dbReference>
<keyword evidence="5" id="KW-1185">Reference proteome</keyword>
<dbReference type="SUPFAM" id="SSF51735">
    <property type="entry name" value="NAD(P)-binding Rossmann-fold domains"/>
    <property type="match status" value="1"/>
</dbReference>
<dbReference type="SUPFAM" id="SSF47336">
    <property type="entry name" value="ACP-like"/>
    <property type="match status" value="1"/>
</dbReference>
<dbReference type="Gene3D" id="1.10.1200.10">
    <property type="entry name" value="ACP-like"/>
    <property type="match status" value="1"/>
</dbReference>
<sequence>MPSLTGAALYEQEVQQNIGLGQQFFRHVRTQPEAIAVAEGSATLTYSELHVRALGLASILMAKSLRPQEPVGVIAQHGTADIVSQVAIVYAGGICTPMDPLLPDEQIEGRLQRLGVRMVLTDGPNNNRSVPFQLIDMDKATNATERLDEPVTTDLESLTHLIHTSGTTSQPKAVQIAAGSILHVAYNSGLEPLHSTDVVAHVNNTSFDVSLFDIWCPLVRGAQIAVMSKTTYVDPPAMAAEIDRLGITAMAFPHAVLNLAATTYPQAFSKLRVCLVGGEAANVSAMEIIMREGPPELLFNAYGPTECCIFCLVHLIQPEDIKAGAISIGLPIGENTAYIANDAGKESVEGELWISGPGLSPGYVNQPEKNIMAFPTVQLDGKSVRFYRTGDLVRRRPDGQIDFVGRKDNQVKIPCLRTGLFTGAGSILVAYAVPLDLESSSTVSESIRSMKRMLPSYMVPQIELIDRLPLNNHAKIDRRRLSDHFALRYNAEAKAASPGVRSPTKEVLGLPADDIRGNDDFFLLGATSIQAALFVGLVRQKLGVDLSLMALYDNSTLNAAAQLIMQHMAGQFNAVIDERATWVADSKLTDDISFTVGEVPDWTDSSEGRVFVTGATGFVGAFFLADLLQMPNIKSVHCLAGMVKYGVWNDAYEHKIDAIPGSLEKADLGMGSALFDELAQSASVVFHLAAHVNYTHSYTMHRPANTIGTLNIARFAAHGRTKPLHYVSSISCFGPTGLINGTTHVQEDEALSNHLDALQYDHGYAQSQWVADEMIKRLYGRGYPAAIYRPGFVTGHSKTGACNPDDFFSRFVRASCEMGCFPHLPDQRKEFVPVDYISSVLLHISAKRSAFGRAYHLVPPKKELSLDMDDTMVVVGEAHKTPLKAIAYNDWMERLSTDCPRDLLPLRPMLTEQVFQDVTPLADYPGGLEFPMMSKVLMSRYLSFLTKC</sequence>
<evidence type="ECO:0000313" key="5">
    <source>
        <dbReference type="Proteomes" id="UP000799439"/>
    </source>
</evidence>